<reference evidence="22" key="1">
    <citation type="journal article" date="2017" name="Dev. Dyn.">
        <title>Identification of target genes downstream of semaphorin6A/PlexinA2 signaling in zebrafish.</title>
        <authorList>
            <person name="Emerson S.E."/>
            <person name="St Clair R.M."/>
            <person name="Waldron A.L."/>
            <person name="Bruno S.R."/>
            <person name="Duong A."/>
            <person name="Driscoll H.E."/>
            <person name="Ballif B.A."/>
            <person name="McFarlane S."/>
            <person name="Ebert A.M."/>
        </authorList>
    </citation>
    <scope>NUCLEOTIDE SEQUENCE</scope>
    <source>
        <strain evidence="22">Tuebingen</strain>
    </source>
</reference>
<proteinExistence type="inferred from homology"/>
<evidence type="ECO:0000256" key="11">
    <source>
        <dbReference type="ARBA" id="ARBA00022801"/>
    </source>
</evidence>
<evidence type="ECO:0000256" key="14">
    <source>
        <dbReference type="ARBA" id="ARBA00023004"/>
    </source>
</evidence>
<keyword evidence="18" id="KW-0539">Nucleus</keyword>
<dbReference type="AGR" id="ZFIN:ZDB-GENE-051113-108"/>
<reference evidence="22" key="2">
    <citation type="submission" date="2024-12" db="UniProtKB">
        <authorList>
            <consortium name="RefSeq"/>
        </authorList>
    </citation>
    <scope>IDENTIFICATION</scope>
    <source>
        <strain evidence="22">Tuebingen</strain>
    </source>
</reference>
<keyword evidence="9" id="KW-0479">Metal-binding</keyword>
<evidence type="ECO:0000256" key="2">
    <source>
        <dbReference type="ARBA" id="ARBA00001966"/>
    </source>
</evidence>
<evidence type="ECO:0000256" key="5">
    <source>
        <dbReference type="ARBA" id="ARBA00009797"/>
    </source>
</evidence>
<evidence type="ECO:0000256" key="8">
    <source>
        <dbReference type="ARBA" id="ARBA00022722"/>
    </source>
</evidence>
<evidence type="ECO:0000256" key="12">
    <source>
        <dbReference type="ARBA" id="ARBA00022839"/>
    </source>
</evidence>
<keyword evidence="15" id="KW-0411">Iron-sulfur</keyword>
<sequence>MMDASRSQQPLDAWDDISDSEFLNIPSDEESIESQLPLIGETKGKHSVNLDKPSSSSSFHKCSEEAPKQEAVKTDDVRGLKRKSLHENSFSPMQRFRKQHLSVTLLCDQTWCEMKSVYNLLKPHIKRKEMQRTEVQIGQEIHLSRELEIQDVVPVDIRTREDGEAVKLLNMLHMIPLLEAGQRVREFPVFGVQEGVFIMGVIDELMYNQKGELVLNELKTRRQNSLPSSAQDKVNCFQVGLYKLLFDGLVRGEMKKNHIFDHLKLRSAQILGAGVQAHAKNLGVHARTFEELVETLLITVSCSDLPCIDLLQIEYFHQGSNGPIGTRVAPFDEAQIRGELQAYLSYWTGQREPKGVDIEEAWKCRSCLYEEICEWRKNRFTVSDQQAAHSSSHL</sequence>
<keyword evidence="21" id="KW-1185">Reference proteome</keyword>
<feature type="compositionally biased region" description="Basic and acidic residues" evidence="20">
    <location>
        <begin position="61"/>
        <end position="79"/>
    </location>
</feature>
<dbReference type="ZFIN" id="ZDB-GENE-051113-108">
    <property type="gene designation" value="exo5"/>
</dbReference>
<dbReference type="GO" id="GO:0006281">
    <property type="term" value="P:DNA repair"/>
    <property type="evidence" value="ECO:0007669"/>
    <property type="project" value="UniProtKB-KW"/>
</dbReference>
<comment type="cofactor">
    <cofactor evidence="1">
        <name>Mg(2+)</name>
        <dbReference type="ChEBI" id="CHEBI:18420"/>
    </cofactor>
</comment>
<evidence type="ECO:0000256" key="20">
    <source>
        <dbReference type="SAM" id="MobiDB-lite"/>
    </source>
</evidence>
<comment type="similarity">
    <text evidence="5">Belongs to the EXO5 family.</text>
</comment>
<evidence type="ECO:0000256" key="3">
    <source>
        <dbReference type="ARBA" id="ARBA00004123"/>
    </source>
</evidence>
<dbReference type="RefSeq" id="NP_001410681.1">
    <property type="nucleotide sequence ID" value="NM_001423752.1"/>
</dbReference>
<evidence type="ECO:0000313" key="21">
    <source>
        <dbReference type="Proteomes" id="UP000000437"/>
    </source>
</evidence>
<dbReference type="GO" id="GO:0005829">
    <property type="term" value="C:cytosol"/>
    <property type="evidence" value="ECO:0007669"/>
    <property type="project" value="UniProtKB-SubCell"/>
</dbReference>
<keyword evidence="12 22" id="KW-0269">Exonuclease</keyword>
<keyword evidence="10" id="KW-0227">DNA damage</keyword>
<evidence type="ECO:0000256" key="13">
    <source>
        <dbReference type="ARBA" id="ARBA00022842"/>
    </source>
</evidence>
<evidence type="ECO:0000313" key="22">
    <source>
        <dbReference type="RefSeq" id="NP_001410681.1"/>
    </source>
</evidence>
<keyword evidence="8" id="KW-0540">Nuclease</keyword>
<evidence type="ECO:0000256" key="17">
    <source>
        <dbReference type="ARBA" id="ARBA00023204"/>
    </source>
</evidence>
<keyword evidence="17" id="KW-0234">DNA repair</keyword>
<protein>
    <recommendedName>
        <fullName evidence="19">Exonuclease V</fullName>
    </recommendedName>
</protein>
<dbReference type="GO" id="GO:0051539">
    <property type="term" value="F:4 iron, 4 sulfur cluster binding"/>
    <property type="evidence" value="ECO:0007669"/>
    <property type="project" value="UniProtKB-KW"/>
</dbReference>
<evidence type="ECO:0000256" key="19">
    <source>
        <dbReference type="ARBA" id="ARBA00070137"/>
    </source>
</evidence>
<accession>A0AB13AB74</accession>
<dbReference type="CTD" id="64789"/>
<dbReference type="GO" id="GO:0005634">
    <property type="term" value="C:nucleus"/>
    <property type="evidence" value="ECO:0007669"/>
    <property type="project" value="UniProtKB-SubCell"/>
</dbReference>
<gene>
    <name evidence="22 23" type="primary">exo5</name>
    <name evidence="22" type="synonym">Exo V</name>
    <name evidence="22" type="synonym">zgc:123272</name>
</gene>
<comment type="subcellular location">
    <subcellularLocation>
        <location evidence="4">Cytoplasm</location>
        <location evidence="4">Cytosol</location>
    </subcellularLocation>
    <subcellularLocation>
        <location evidence="3">Nucleus</location>
    </subcellularLocation>
</comment>
<keyword evidence="7" id="KW-0963">Cytoplasm</keyword>
<feature type="region of interest" description="Disordered" evidence="20">
    <location>
        <begin position="42"/>
        <end position="79"/>
    </location>
</feature>
<dbReference type="FunFam" id="3.90.320.10:FF:000004">
    <property type="entry name" value="Probable exonuclease V"/>
    <property type="match status" value="1"/>
</dbReference>
<evidence type="ECO:0000313" key="23">
    <source>
        <dbReference type="ZFIN" id="ZDB-GENE-051113-108"/>
    </source>
</evidence>
<dbReference type="AlphaFoldDB" id="A0AB13AB74"/>
<keyword evidence="14" id="KW-0408">Iron</keyword>
<dbReference type="PANTHER" id="PTHR14464">
    <property type="entry name" value="EXONUCLEASE V"/>
    <property type="match status" value="1"/>
</dbReference>
<name>A0AB13AB74_DANRE</name>
<dbReference type="Gene3D" id="3.90.320.10">
    <property type="match status" value="1"/>
</dbReference>
<evidence type="ECO:0000256" key="15">
    <source>
        <dbReference type="ARBA" id="ARBA00023014"/>
    </source>
</evidence>
<evidence type="ECO:0000256" key="4">
    <source>
        <dbReference type="ARBA" id="ARBA00004514"/>
    </source>
</evidence>
<evidence type="ECO:0000256" key="18">
    <source>
        <dbReference type="ARBA" id="ARBA00023242"/>
    </source>
</evidence>
<evidence type="ECO:0000256" key="7">
    <source>
        <dbReference type="ARBA" id="ARBA00022490"/>
    </source>
</evidence>
<dbReference type="SMR" id="A0AB13AB74"/>
<evidence type="ECO:0000256" key="6">
    <source>
        <dbReference type="ARBA" id="ARBA00022485"/>
    </source>
</evidence>
<dbReference type="Pfam" id="PF09810">
    <property type="entry name" value="Exo5"/>
    <property type="match status" value="2"/>
</dbReference>
<keyword evidence="16" id="KW-0238">DNA-binding</keyword>
<dbReference type="InterPro" id="IPR011604">
    <property type="entry name" value="PDDEXK-like_dom_sf"/>
</dbReference>
<dbReference type="KEGG" id="dre:641427"/>
<keyword evidence="6" id="KW-0004">4Fe-4S</keyword>
<evidence type="ECO:0000256" key="1">
    <source>
        <dbReference type="ARBA" id="ARBA00001946"/>
    </source>
</evidence>
<comment type="cofactor">
    <cofactor evidence="2">
        <name>[4Fe-4S] cluster</name>
        <dbReference type="ChEBI" id="CHEBI:49883"/>
    </cofactor>
</comment>
<dbReference type="GO" id="GO:0003677">
    <property type="term" value="F:DNA binding"/>
    <property type="evidence" value="ECO:0007669"/>
    <property type="project" value="UniProtKB-KW"/>
</dbReference>
<evidence type="ECO:0000256" key="10">
    <source>
        <dbReference type="ARBA" id="ARBA00022763"/>
    </source>
</evidence>
<evidence type="ECO:0000256" key="16">
    <source>
        <dbReference type="ARBA" id="ARBA00023125"/>
    </source>
</evidence>
<dbReference type="Proteomes" id="UP000000437">
    <property type="component" value="Chromosome 15"/>
</dbReference>
<dbReference type="PANTHER" id="PTHR14464:SF4">
    <property type="entry name" value="EXONUCLEASE V"/>
    <property type="match status" value="1"/>
</dbReference>
<organism evidence="21 22">
    <name type="scientific">Danio rerio</name>
    <name type="common">Zebrafish</name>
    <name type="synonym">Brachydanio rerio</name>
    <dbReference type="NCBI Taxonomy" id="7955"/>
    <lineage>
        <taxon>Eukaryota</taxon>
        <taxon>Metazoa</taxon>
        <taxon>Chordata</taxon>
        <taxon>Craniata</taxon>
        <taxon>Vertebrata</taxon>
        <taxon>Euteleostomi</taxon>
        <taxon>Actinopterygii</taxon>
        <taxon>Neopterygii</taxon>
        <taxon>Teleostei</taxon>
        <taxon>Ostariophysi</taxon>
        <taxon>Cypriniformes</taxon>
        <taxon>Danionidae</taxon>
        <taxon>Danioninae</taxon>
        <taxon>Danio</taxon>
    </lineage>
</organism>
<dbReference type="GO" id="GO:0045145">
    <property type="term" value="F:single-stranded DNA 5'-3' DNA exonuclease activity"/>
    <property type="evidence" value="ECO:0007669"/>
    <property type="project" value="InterPro"/>
</dbReference>
<dbReference type="GO" id="GO:0046872">
    <property type="term" value="F:metal ion binding"/>
    <property type="evidence" value="ECO:0007669"/>
    <property type="project" value="UniProtKB-KW"/>
</dbReference>
<keyword evidence="11" id="KW-0378">Hydrolase</keyword>
<dbReference type="InterPro" id="IPR019190">
    <property type="entry name" value="EXOV"/>
</dbReference>
<evidence type="ECO:0000256" key="9">
    <source>
        <dbReference type="ARBA" id="ARBA00022723"/>
    </source>
</evidence>
<keyword evidence="13" id="KW-0460">Magnesium</keyword>